<protein>
    <submittedName>
        <fullName evidence="1">Uncharacterized protein</fullName>
    </submittedName>
</protein>
<dbReference type="Proteomes" id="UP000494363">
    <property type="component" value="Unassembled WGS sequence"/>
</dbReference>
<dbReference type="AlphaFoldDB" id="A0A6J5E2M0"/>
<proteinExistence type="predicted"/>
<gene>
    <name evidence="1" type="ORF">LMG29542_03899</name>
</gene>
<accession>A0A6J5E2M0</accession>
<name>A0A6J5E2M0_9BURK</name>
<organism evidence="1 2">
    <name type="scientific">Paraburkholderia humisilvae</name>
    <dbReference type="NCBI Taxonomy" id="627669"/>
    <lineage>
        <taxon>Bacteria</taxon>
        <taxon>Pseudomonadati</taxon>
        <taxon>Pseudomonadota</taxon>
        <taxon>Betaproteobacteria</taxon>
        <taxon>Burkholderiales</taxon>
        <taxon>Burkholderiaceae</taxon>
        <taxon>Paraburkholderia</taxon>
    </lineage>
</organism>
<reference evidence="1 2" key="1">
    <citation type="submission" date="2020-04" db="EMBL/GenBank/DDBJ databases">
        <authorList>
            <person name="De Canck E."/>
        </authorList>
    </citation>
    <scope>NUCLEOTIDE SEQUENCE [LARGE SCALE GENOMIC DNA]</scope>
    <source>
        <strain evidence="1 2">LMG 29542</strain>
    </source>
</reference>
<evidence type="ECO:0000313" key="2">
    <source>
        <dbReference type="Proteomes" id="UP000494363"/>
    </source>
</evidence>
<evidence type="ECO:0000313" key="1">
    <source>
        <dbReference type="EMBL" id="CAB3760698.1"/>
    </source>
</evidence>
<dbReference type="EMBL" id="CADIKH010000017">
    <property type="protein sequence ID" value="CAB3760698.1"/>
    <property type="molecule type" value="Genomic_DNA"/>
</dbReference>
<sequence>MKNIRIASISPGLLNIREHHYAHRTHFKIVDVRYGEIAWNDHDGNLLFADARRTV</sequence>
<keyword evidence="2" id="KW-1185">Reference proteome</keyword>